<dbReference type="Proteomes" id="UP000830639">
    <property type="component" value="Chromosome"/>
</dbReference>
<sequence>MVIVYSSMTGNVKRFVNKVRMPSIQIKDGLKIEVPYILVTYTTGFGNVPENVSTFLESNSKYLKAVSASGNKNWGDSFAASADKIASDYQVPVLSKFELSGTSRDVQYFIEGVEKLETY</sequence>
<dbReference type="PANTHER" id="PTHR37297">
    <property type="entry name" value="PROTEIN NRDI"/>
    <property type="match status" value="1"/>
</dbReference>
<evidence type="ECO:0000313" key="4">
    <source>
        <dbReference type="EMBL" id="UPM53252.1"/>
    </source>
</evidence>
<dbReference type="Gene3D" id="3.40.50.360">
    <property type="match status" value="1"/>
</dbReference>
<proteinExistence type="inferred from homology"/>
<dbReference type="EMBL" id="CP096034">
    <property type="protein sequence ID" value="UPM53252.1"/>
    <property type="molecule type" value="Genomic_DNA"/>
</dbReference>
<evidence type="ECO:0000256" key="2">
    <source>
        <dbReference type="ARBA" id="ARBA00009942"/>
    </source>
</evidence>
<dbReference type="Pfam" id="PF07972">
    <property type="entry name" value="Flavodoxin_NdrI"/>
    <property type="match status" value="1"/>
</dbReference>
<comment type="similarity">
    <text evidence="2 3">Belongs to the NrdI family.</text>
</comment>
<gene>
    <name evidence="3 4" type="primary">nrdI</name>
    <name evidence="4" type="ORF">MY490_15765</name>
</gene>
<evidence type="ECO:0000313" key="5">
    <source>
        <dbReference type="Proteomes" id="UP000830639"/>
    </source>
</evidence>
<dbReference type="InterPro" id="IPR020852">
    <property type="entry name" value="RNR_Ib_NrdI_bac"/>
</dbReference>
<dbReference type="InterPro" id="IPR029039">
    <property type="entry name" value="Flavoprotein-like_sf"/>
</dbReference>
<keyword evidence="5" id="KW-1185">Reference proteome</keyword>
<protein>
    <recommendedName>
        <fullName evidence="3">Protein NrdI</fullName>
    </recommendedName>
</protein>
<organism evidence="4 5">
    <name type="scientific">Gottfriedia acidiceleris</name>
    <dbReference type="NCBI Taxonomy" id="371036"/>
    <lineage>
        <taxon>Bacteria</taxon>
        <taxon>Bacillati</taxon>
        <taxon>Bacillota</taxon>
        <taxon>Bacilli</taxon>
        <taxon>Bacillales</taxon>
        <taxon>Bacillaceae</taxon>
        <taxon>Gottfriedia</taxon>
    </lineage>
</organism>
<evidence type="ECO:0000256" key="1">
    <source>
        <dbReference type="ARBA" id="ARBA00003999"/>
    </source>
</evidence>
<dbReference type="PIRSF" id="PIRSF005087">
    <property type="entry name" value="NrdI"/>
    <property type="match status" value="1"/>
</dbReference>
<accession>A0ABY4JKJ7</accession>
<dbReference type="PANTHER" id="PTHR37297:SF1">
    <property type="entry name" value="PROTEIN NRDI"/>
    <property type="match status" value="1"/>
</dbReference>
<evidence type="ECO:0000256" key="3">
    <source>
        <dbReference type="HAMAP-Rule" id="MF_00128"/>
    </source>
</evidence>
<dbReference type="NCBIfam" id="TIGR00333">
    <property type="entry name" value="nrdI"/>
    <property type="match status" value="1"/>
</dbReference>
<dbReference type="HAMAP" id="MF_00128">
    <property type="entry name" value="NrdI"/>
    <property type="match status" value="1"/>
</dbReference>
<dbReference type="RefSeq" id="WP_025671746.1">
    <property type="nucleotide sequence ID" value="NZ_CP096034.1"/>
</dbReference>
<reference evidence="4 5" key="1">
    <citation type="submission" date="2022-04" db="EMBL/GenBank/DDBJ databases">
        <title>Mechanism of arsenic methylation and mitigation arsenic toxicity by Bacillus sp. LH14 from an Arsenic-Contaminated Paddy Soil.</title>
        <authorList>
            <person name="Wang D."/>
        </authorList>
    </citation>
    <scope>NUCLEOTIDE SEQUENCE [LARGE SCALE GENOMIC DNA]</scope>
    <source>
        <strain evidence="4 5">LH14</strain>
    </source>
</reference>
<dbReference type="InterPro" id="IPR004465">
    <property type="entry name" value="RNR_NrdI"/>
</dbReference>
<comment type="function">
    <text evidence="1 3">Probably involved in ribonucleotide reductase function.</text>
</comment>
<dbReference type="SUPFAM" id="SSF52218">
    <property type="entry name" value="Flavoproteins"/>
    <property type="match status" value="1"/>
</dbReference>
<name>A0ABY4JKJ7_9BACI</name>